<dbReference type="InterPro" id="IPR006143">
    <property type="entry name" value="RND_pump_MFP"/>
</dbReference>
<dbReference type="Pfam" id="PF25954">
    <property type="entry name" value="Beta-barrel_RND_2"/>
    <property type="match status" value="1"/>
</dbReference>
<proteinExistence type="predicted"/>
<dbReference type="Gene3D" id="2.40.420.20">
    <property type="match status" value="1"/>
</dbReference>
<dbReference type="NCBIfam" id="TIGR01730">
    <property type="entry name" value="RND_mfp"/>
    <property type="match status" value="1"/>
</dbReference>
<evidence type="ECO:0000259" key="2">
    <source>
        <dbReference type="Pfam" id="PF25954"/>
    </source>
</evidence>
<dbReference type="Gene3D" id="2.40.50.100">
    <property type="match status" value="1"/>
</dbReference>
<organism evidence="5">
    <name type="scientific">marine metagenome</name>
    <dbReference type="NCBI Taxonomy" id="408172"/>
    <lineage>
        <taxon>unclassified sequences</taxon>
        <taxon>metagenomes</taxon>
        <taxon>ecological metagenomes</taxon>
    </lineage>
</organism>
<sequence length="327" mass="35722">MGQITVSTTTATTMNLNEEDSVMGMIYSRSSPDIAAEVSGRVISVIADIGDAVDKGQVLAQIDSEKYDLQLAQSKAEIARLSALLVNQELDLKRAEKLFKDSLVSEEMVDRTRAEFTALSEQINAANAQLRNSERLIEETKIKAPIKTQVSAKHIDIGDFVQNGMIVYELVDTKNLRVALSFPEYQSLKLKKGLKVFLTTPTSKDQNVETTIKEIKPSVNSNNRSITAIVDFDNPGSWVPGASTQARIILSTYEDAVVLPQLAVVRRSIGDVVYLIQNGTAVERQVDTGIEKDGFIHIKSGLKHGDIVALDGAGFLTNGTQILINND</sequence>
<dbReference type="Gene3D" id="2.40.30.170">
    <property type="match status" value="1"/>
</dbReference>
<dbReference type="PANTHER" id="PTHR30469">
    <property type="entry name" value="MULTIDRUG RESISTANCE PROTEIN MDTA"/>
    <property type="match status" value="1"/>
</dbReference>
<accession>A0A381Z3J2</accession>
<dbReference type="Pfam" id="PF25989">
    <property type="entry name" value="YknX_C"/>
    <property type="match status" value="1"/>
</dbReference>
<dbReference type="Pfam" id="PF25973">
    <property type="entry name" value="BSH_CzcB"/>
    <property type="match status" value="1"/>
</dbReference>
<keyword evidence="1" id="KW-0175">Coiled coil</keyword>
<dbReference type="Gene3D" id="1.10.287.470">
    <property type="entry name" value="Helix hairpin bin"/>
    <property type="match status" value="1"/>
</dbReference>
<dbReference type="GO" id="GO:0015562">
    <property type="term" value="F:efflux transmembrane transporter activity"/>
    <property type="evidence" value="ECO:0007669"/>
    <property type="project" value="TreeGrafter"/>
</dbReference>
<dbReference type="InterPro" id="IPR058637">
    <property type="entry name" value="YknX-like_C"/>
</dbReference>
<evidence type="ECO:0000256" key="1">
    <source>
        <dbReference type="SAM" id="Coils"/>
    </source>
</evidence>
<gene>
    <name evidence="5" type="ORF">METZ01_LOCUS136568</name>
</gene>
<evidence type="ECO:0000313" key="5">
    <source>
        <dbReference type="EMBL" id="SVA83714.1"/>
    </source>
</evidence>
<name>A0A381Z3J2_9ZZZZ</name>
<feature type="coiled-coil region" evidence="1">
    <location>
        <begin position="71"/>
        <end position="143"/>
    </location>
</feature>
<dbReference type="GO" id="GO:1990281">
    <property type="term" value="C:efflux pump complex"/>
    <property type="evidence" value="ECO:0007669"/>
    <property type="project" value="TreeGrafter"/>
</dbReference>
<protein>
    <submittedName>
        <fullName evidence="5">Uncharacterized protein</fullName>
    </submittedName>
</protein>
<dbReference type="SUPFAM" id="SSF111369">
    <property type="entry name" value="HlyD-like secretion proteins"/>
    <property type="match status" value="1"/>
</dbReference>
<evidence type="ECO:0000259" key="3">
    <source>
        <dbReference type="Pfam" id="PF25973"/>
    </source>
</evidence>
<dbReference type="EMBL" id="UINC01019783">
    <property type="protein sequence ID" value="SVA83714.1"/>
    <property type="molecule type" value="Genomic_DNA"/>
</dbReference>
<reference evidence="5" key="1">
    <citation type="submission" date="2018-05" db="EMBL/GenBank/DDBJ databases">
        <authorList>
            <person name="Lanie J.A."/>
            <person name="Ng W.-L."/>
            <person name="Kazmierczak K.M."/>
            <person name="Andrzejewski T.M."/>
            <person name="Davidsen T.M."/>
            <person name="Wayne K.J."/>
            <person name="Tettelin H."/>
            <person name="Glass J.I."/>
            <person name="Rusch D."/>
            <person name="Podicherti R."/>
            <person name="Tsui H.-C.T."/>
            <person name="Winkler M.E."/>
        </authorList>
    </citation>
    <scope>NUCLEOTIDE SEQUENCE</scope>
</reference>
<dbReference type="PANTHER" id="PTHR30469:SF15">
    <property type="entry name" value="HLYD FAMILY OF SECRETION PROTEINS"/>
    <property type="match status" value="1"/>
</dbReference>
<dbReference type="InterPro" id="IPR058647">
    <property type="entry name" value="BSH_CzcB-like"/>
</dbReference>
<dbReference type="InterPro" id="IPR058792">
    <property type="entry name" value="Beta-barrel_RND_2"/>
</dbReference>
<feature type="domain" description="YknX-like C-terminal permuted SH3-like" evidence="4">
    <location>
        <begin position="257"/>
        <end position="322"/>
    </location>
</feature>
<dbReference type="AlphaFoldDB" id="A0A381Z3J2"/>
<evidence type="ECO:0000259" key="4">
    <source>
        <dbReference type="Pfam" id="PF25989"/>
    </source>
</evidence>
<feature type="domain" description="CusB-like beta-barrel" evidence="2">
    <location>
        <begin position="180"/>
        <end position="248"/>
    </location>
</feature>
<feature type="domain" description="CzcB-like barrel-sandwich hybrid" evidence="3">
    <location>
        <begin position="33"/>
        <end position="172"/>
    </location>
</feature>